<dbReference type="OrthoDB" id="977523at2"/>
<protein>
    <submittedName>
        <fullName evidence="1">Uncharacterized protein</fullName>
    </submittedName>
</protein>
<name>A0A1S1Z3R1_FLAPC</name>
<organism evidence="1 2">
    <name type="scientific">Flammeovirga pacifica</name>
    <dbReference type="NCBI Taxonomy" id="915059"/>
    <lineage>
        <taxon>Bacteria</taxon>
        <taxon>Pseudomonadati</taxon>
        <taxon>Bacteroidota</taxon>
        <taxon>Cytophagia</taxon>
        <taxon>Cytophagales</taxon>
        <taxon>Flammeovirgaceae</taxon>
        <taxon>Flammeovirga</taxon>
    </lineage>
</organism>
<dbReference type="STRING" id="915059.NH26_16975"/>
<proteinExistence type="predicted"/>
<comment type="caution">
    <text evidence="1">The sequence shown here is derived from an EMBL/GenBank/DDBJ whole genome shotgun (WGS) entry which is preliminary data.</text>
</comment>
<sequence>MTNSKVTLEEYLENHECKFMRLPRFFKEGARVLGCMWEAIEGPEEFQVKGDPDQIFITLFFVEEEKSILIQETRYAMSMMFPVQIEDGCVLIDTLDLISTLRKFCNKLPVETTQLPEVLEFVLYSSYYGYNTQQAHTLSTLMVNAAYLSGKGEVDEEEFHTIIDSLYNPPKSFYTDKYIDQEVIDIIEVQDRVNELLPTALYLLRKHLVQDQHQHK</sequence>
<accession>A0A1S1Z3R1</accession>
<evidence type="ECO:0000313" key="1">
    <source>
        <dbReference type="EMBL" id="OHX67910.1"/>
    </source>
</evidence>
<dbReference type="AlphaFoldDB" id="A0A1S1Z3R1"/>
<dbReference type="RefSeq" id="WP_044219847.1">
    <property type="nucleotide sequence ID" value="NZ_JRYR02000001.1"/>
</dbReference>
<dbReference type="EMBL" id="JRYR02000001">
    <property type="protein sequence ID" value="OHX67910.1"/>
    <property type="molecule type" value="Genomic_DNA"/>
</dbReference>
<keyword evidence="2" id="KW-1185">Reference proteome</keyword>
<gene>
    <name evidence="1" type="ORF">NH26_16975</name>
</gene>
<reference evidence="1 2" key="1">
    <citation type="journal article" date="2012" name="Int. J. Syst. Evol. Microbiol.">
        <title>Flammeovirga pacifica sp. nov., isolated from deep-sea sediment.</title>
        <authorList>
            <person name="Xu H."/>
            <person name="Fu Y."/>
            <person name="Yang N."/>
            <person name="Ding Z."/>
            <person name="Lai Q."/>
            <person name="Zeng R."/>
        </authorList>
    </citation>
    <scope>NUCLEOTIDE SEQUENCE [LARGE SCALE GENOMIC DNA]</scope>
    <source>
        <strain evidence="2">DSM 24597 / LMG 26175 / WPAGA1</strain>
    </source>
</reference>
<evidence type="ECO:0000313" key="2">
    <source>
        <dbReference type="Proteomes" id="UP000179797"/>
    </source>
</evidence>
<dbReference type="Proteomes" id="UP000179797">
    <property type="component" value="Unassembled WGS sequence"/>
</dbReference>